<gene>
    <name evidence="2" type="ORF">SNAT2548_LOCUS8521</name>
</gene>
<protein>
    <recommendedName>
        <fullName evidence="1">Reverse transcriptase domain-containing protein</fullName>
    </recommendedName>
</protein>
<evidence type="ECO:0000313" key="3">
    <source>
        <dbReference type="Proteomes" id="UP000604046"/>
    </source>
</evidence>
<reference evidence="2" key="1">
    <citation type="submission" date="2021-02" db="EMBL/GenBank/DDBJ databases">
        <authorList>
            <person name="Dougan E. K."/>
            <person name="Rhodes N."/>
            <person name="Thang M."/>
            <person name="Chan C."/>
        </authorList>
    </citation>
    <scope>NUCLEOTIDE SEQUENCE</scope>
</reference>
<keyword evidence="3" id="KW-1185">Reference proteome</keyword>
<dbReference type="EMBL" id="CAJNDS010000635">
    <property type="protein sequence ID" value="CAE7224148.1"/>
    <property type="molecule type" value="Genomic_DNA"/>
</dbReference>
<name>A0A812KH07_9DINO</name>
<sequence length="1316" mass="148537">MIRRAWTCSRCQRGVEDTQLPYHVLHAAARAHLRVCVGPKFTMAQNFAKCVSMKLTRQSFGAVNCARTARRRARLGQLSMAGKNDHQVVEVLCPRVEGSSTVTWLSCQRCTRFFTHVGQVQGGSCRPHARKAILRRKHCLWRHLRLHHNGRIGGLAQAWRLSLTEARLLEGLAEKKYKKAWRQVTPLQSCSWLRDLCADGDVEPHPGPLRAGLLNVNGMAGAYRALGTFDRLRCGFVVLLETQANRHQHAQLQKALQKKGYRTFGFPGREGRDVRGRPFVRGGLLVGVLGHIRARCVRTHCSLQGDLLTFDFFSCFMAVGWQREAGLSQGGLGDELAISRHLAVERGVPWSAMCDWNVTPSDNVHVQHDGLEWLAPCDSQGLPLPSRFGSTRCIDYVVHEHPSPWTTVKFGSEAISDHKVLVFQGAFPAYRECVAYMRPTPRYGCPSSYSKKQWQDLLAQCWARRDHPVPRGEPDAEWDAFCCVVEDVLREASDAADTRVNSMATRPKGSRPSLMKQGEYCKLVHTPHSFKARQLEKLLARLHEAQRQRMCGGCDPRLEAAIERTWPPEFQPFVDYASAVDVVKAELQQLRDTEMRRRVSSWKRRLSQGGSEATRWLKAQTTVAPHTLLVKPSEAGLQPRIAASTAEFFRELRAFWGEIWDRADLPEELQRLREGQLSRPHGAPIEGDWRISPCEFREALKAKAHGAAGCDGWRPEELLPLPLDTWHCFLTLWHDWCERDAFPSALQHAKQVFLPKTEVIDGVAAVDALRPICVQPVLCRAISSCMASRSQSWMLSKVRADTLGALRGRSVEAAVLALDAAFQQDSILMSLDLYKCFDLVSPELAIGLLEHEGLHPQWARHLRHMWCKQMRWLQIGAWTDPSPAEVNNSVPQGCAMAPLALVCLLLEATSDVANTAADHTFCQTVFVDDRALVAVEPAVAVGAWRCWESWCARLGLRENVKKLCVLCSDSQKRAELVRLGVPVQSFADEARVLGVDFQTADCEDLASASHDQRVAVAEGILQRLARLPVSNSIKRMLFRTRASPLLTWGVWFQADDAALDFKLTTRIKRIVGQVTTMGSRHLWQLLEGHWTSPAFAASVAAVASFLRARHYWLQHHVLLRPGRWLRRVCAVFGDADFTPVRPTLWRHPALGRVSWTEPTCRLAIGRVVHALREAHRRRLFDLFLARDRRDSRLLQHVNYDEQQVRAASRLYAQAGGHQRAVMHGAALSTAVYGVIRDGFAPPRCEWCMQWVVPSWEHLVWNCAFFSRGRPPRPALPLRGRLGWPWRTVTRQARSVLDFMAGVRKQLLDVHGFHVEA</sequence>
<accession>A0A812KH07</accession>
<proteinExistence type="predicted"/>
<evidence type="ECO:0000313" key="2">
    <source>
        <dbReference type="EMBL" id="CAE7224148.1"/>
    </source>
</evidence>
<comment type="caution">
    <text evidence="2">The sequence shown here is derived from an EMBL/GenBank/DDBJ whole genome shotgun (WGS) entry which is preliminary data.</text>
</comment>
<dbReference type="InterPro" id="IPR000477">
    <property type="entry name" value="RT_dom"/>
</dbReference>
<evidence type="ECO:0000259" key="1">
    <source>
        <dbReference type="PROSITE" id="PS50878"/>
    </source>
</evidence>
<dbReference type="Pfam" id="PF00078">
    <property type="entry name" value="RVT_1"/>
    <property type="match status" value="1"/>
</dbReference>
<dbReference type="Proteomes" id="UP000604046">
    <property type="component" value="Unassembled WGS sequence"/>
</dbReference>
<organism evidence="2 3">
    <name type="scientific">Symbiodinium natans</name>
    <dbReference type="NCBI Taxonomy" id="878477"/>
    <lineage>
        <taxon>Eukaryota</taxon>
        <taxon>Sar</taxon>
        <taxon>Alveolata</taxon>
        <taxon>Dinophyceae</taxon>
        <taxon>Suessiales</taxon>
        <taxon>Symbiodiniaceae</taxon>
        <taxon>Symbiodinium</taxon>
    </lineage>
</organism>
<feature type="domain" description="Reverse transcriptase" evidence="1">
    <location>
        <begin position="735"/>
        <end position="983"/>
    </location>
</feature>
<dbReference type="PROSITE" id="PS50878">
    <property type="entry name" value="RT_POL"/>
    <property type="match status" value="1"/>
</dbReference>
<dbReference type="OrthoDB" id="416278at2759"/>